<sequence>MISYFFRKKHSKHSNKTKDISAVEQCLQNNVNQKIVDKSLAEHQLHLINYETYSTSRKII</sequence>
<name>A0ABS4FQI6_9BACL</name>
<dbReference type="EMBL" id="JAGGKG010000004">
    <property type="protein sequence ID" value="MBP1904603.1"/>
    <property type="molecule type" value="Genomic_DNA"/>
</dbReference>
<protein>
    <submittedName>
        <fullName evidence="1">Uncharacterized protein</fullName>
    </submittedName>
</protein>
<organism evidence="1 2">
    <name type="scientific">Paenibacillus turicensis</name>
    <dbReference type="NCBI Taxonomy" id="160487"/>
    <lineage>
        <taxon>Bacteria</taxon>
        <taxon>Bacillati</taxon>
        <taxon>Bacillota</taxon>
        <taxon>Bacilli</taxon>
        <taxon>Bacillales</taxon>
        <taxon>Paenibacillaceae</taxon>
        <taxon>Paenibacillus</taxon>
    </lineage>
</organism>
<accession>A0ABS4FQI6</accession>
<reference evidence="1 2" key="1">
    <citation type="submission" date="2021-03" db="EMBL/GenBank/DDBJ databases">
        <title>Genomic Encyclopedia of Type Strains, Phase IV (KMG-IV): sequencing the most valuable type-strain genomes for metagenomic binning, comparative biology and taxonomic classification.</title>
        <authorList>
            <person name="Goeker M."/>
        </authorList>
    </citation>
    <scope>NUCLEOTIDE SEQUENCE [LARGE SCALE GENOMIC DNA]</scope>
    <source>
        <strain evidence="1 2">DSM 14349</strain>
    </source>
</reference>
<keyword evidence="2" id="KW-1185">Reference proteome</keyword>
<gene>
    <name evidence="1" type="ORF">J2Z32_001226</name>
</gene>
<evidence type="ECO:0000313" key="2">
    <source>
        <dbReference type="Proteomes" id="UP001519272"/>
    </source>
</evidence>
<dbReference type="Proteomes" id="UP001519272">
    <property type="component" value="Unassembled WGS sequence"/>
</dbReference>
<evidence type="ECO:0000313" key="1">
    <source>
        <dbReference type="EMBL" id="MBP1904603.1"/>
    </source>
</evidence>
<comment type="caution">
    <text evidence="1">The sequence shown here is derived from an EMBL/GenBank/DDBJ whole genome shotgun (WGS) entry which is preliminary data.</text>
</comment>
<proteinExistence type="predicted"/>